<evidence type="ECO:0000313" key="4">
    <source>
        <dbReference type="EMBL" id="RPJ93174.1"/>
    </source>
</evidence>
<dbReference type="PANTHER" id="PTHR30483">
    <property type="entry name" value="LEUCINE-SPECIFIC-BINDING PROTEIN"/>
    <property type="match status" value="1"/>
</dbReference>
<gene>
    <name evidence="4" type="ORF">DY367_04475</name>
</gene>
<name>A0A424WIP4_ALCXX</name>
<evidence type="ECO:0000256" key="2">
    <source>
        <dbReference type="ARBA" id="ARBA00022729"/>
    </source>
</evidence>
<feature type="domain" description="Leucine-binding protein" evidence="3">
    <location>
        <begin position="72"/>
        <end position="433"/>
    </location>
</feature>
<sequence length="457" mass="49777">MNARTAWCARRTRLWARGRQTDANAAHTNHKKYWRQILMSTSFPYRPSVLRHLFAAAGATLLVHGAAMAADPVKIGYLIPLSGSATASIGKDMSRATHLAVKHINDAGGIKALGGAQLQLVEVDTRGDAKVAMTEVERLITREKTPVLLGAFQSGVTFPATAVAEKNRVPWVVDLAAKADITERGFKYVFRPTQIPASGNAESMADFIQYAGKTTGKPAKTVAMVYENTDWGQDMANTLRAKFKAAGIDLVLDEGYPPNSPDLRPLVLKIKGKKPDVVTVTSYGADAVQLHKLLAQMRVGSTYVGSAAGQIDSTFIPLVGKEIAGNVYTTNGWAGYESSITTPFAQKFWDDFVAAYKVDPNELSVSAYAAVWVIKDALERAGRADPEAIRDALAQTRMQGTDLNKLVGYDIVIDAKGQNPEKRYVMQQITPDGQYRTVWPENLASKSYKMVWPAAQP</sequence>
<proteinExistence type="inferred from homology"/>
<dbReference type="Proteomes" id="UP000285324">
    <property type="component" value="Unassembled WGS sequence"/>
</dbReference>
<dbReference type="Pfam" id="PF13458">
    <property type="entry name" value="Peripla_BP_6"/>
    <property type="match status" value="1"/>
</dbReference>
<organism evidence="4 5">
    <name type="scientific">Alcaligenes xylosoxydans xylosoxydans</name>
    <name type="common">Achromobacter xylosoxidans</name>
    <dbReference type="NCBI Taxonomy" id="85698"/>
    <lineage>
        <taxon>Bacteria</taxon>
        <taxon>Pseudomonadati</taxon>
        <taxon>Pseudomonadota</taxon>
        <taxon>Betaproteobacteria</taxon>
        <taxon>Burkholderiales</taxon>
        <taxon>Alcaligenaceae</taxon>
        <taxon>Achromobacter</taxon>
    </lineage>
</organism>
<dbReference type="Gene3D" id="3.40.50.2300">
    <property type="match status" value="2"/>
</dbReference>
<dbReference type="InterPro" id="IPR028082">
    <property type="entry name" value="Peripla_BP_I"/>
</dbReference>
<reference evidence="4 5" key="1">
    <citation type="submission" date="2018-08" db="EMBL/GenBank/DDBJ databases">
        <title>Achromobacter xylosoxidans Genome sequencing and assembly.</title>
        <authorList>
            <person name="Wang R."/>
            <person name="Rensing C."/>
            <person name="Li Y."/>
        </authorList>
    </citation>
    <scope>NUCLEOTIDE SEQUENCE [LARGE SCALE GENOMIC DNA]</scope>
    <source>
        <strain evidence="4 5">GD003A</strain>
    </source>
</reference>
<dbReference type="CDD" id="cd06340">
    <property type="entry name" value="PBP1_ABC_ligand_binding-like"/>
    <property type="match status" value="1"/>
</dbReference>
<comment type="caution">
    <text evidence="4">The sequence shown here is derived from an EMBL/GenBank/DDBJ whole genome shotgun (WGS) entry which is preliminary data.</text>
</comment>
<dbReference type="InterPro" id="IPR028081">
    <property type="entry name" value="Leu-bd"/>
</dbReference>
<evidence type="ECO:0000259" key="3">
    <source>
        <dbReference type="Pfam" id="PF13458"/>
    </source>
</evidence>
<dbReference type="EMBL" id="QVXO01000004">
    <property type="protein sequence ID" value="RPJ93174.1"/>
    <property type="molecule type" value="Genomic_DNA"/>
</dbReference>
<accession>A0A424WIP4</accession>
<evidence type="ECO:0000313" key="5">
    <source>
        <dbReference type="Proteomes" id="UP000285324"/>
    </source>
</evidence>
<protein>
    <submittedName>
        <fullName evidence="4">ABC transporter substrate-binding protein</fullName>
    </submittedName>
</protein>
<dbReference type="AlphaFoldDB" id="A0A424WIP4"/>
<dbReference type="InterPro" id="IPR051010">
    <property type="entry name" value="BCAA_transport"/>
</dbReference>
<comment type="similarity">
    <text evidence="1">Belongs to the leucine-binding protein family.</text>
</comment>
<evidence type="ECO:0000256" key="1">
    <source>
        <dbReference type="ARBA" id="ARBA00010062"/>
    </source>
</evidence>
<dbReference type="OrthoDB" id="9783240at2"/>
<keyword evidence="2" id="KW-0732">Signal</keyword>
<dbReference type="SUPFAM" id="SSF53822">
    <property type="entry name" value="Periplasmic binding protein-like I"/>
    <property type="match status" value="1"/>
</dbReference>